<name>A0ACD2ZYF2_9AGAR</name>
<dbReference type="EMBL" id="ML209350">
    <property type="protein sequence ID" value="TFK58461.1"/>
    <property type="molecule type" value="Genomic_DNA"/>
</dbReference>
<evidence type="ECO:0000313" key="2">
    <source>
        <dbReference type="Proteomes" id="UP000308600"/>
    </source>
</evidence>
<evidence type="ECO:0000313" key="1">
    <source>
        <dbReference type="EMBL" id="TFK58461.1"/>
    </source>
</evidence>
<keyword evidence="2" id="KW-1185">Reference proteome</keyword>
<reference evidence="1 2" key="1">
    <citation type="journal article" date="2019" name="Nat. Ecol. Evol.">
        <title>Megaphylogeny resolves global patterns of mushroom evolution.</title>
        <authorList>
            <person name="Varga T."/>
            <person name="Krizsan K."/>
            <person name="Foldi C."/>
            <person name="Dima B."/>
            <person name="Sanchez-Garcia M."/>
            <person name="Sanchez-Ramirez S."/>
            <person name="Szollosi G.J."/>
            <person name="Szarkandi J.G."/>
            <person name="Papp V."/>
            <person name="Albert L."/>
            <person name="Andreopoulos W."/>
            <person name="Angelini C."/>
            <person name="Antonin V."/>
            <person name="Barry K.W."/>
            <person name="Bougher N.L."/>
            <person name="Buchanan P."/>
            <person name="Buyck B."/>
            <person name="Bense V."/>
            <person name="Catcheside P."/>
            <person name="Chovatia M."/>
            <person name="Cooper J."/>
            <person name="Damon W."/>
            <person name="Desjardin D."/>
            <person name="Finy P."/>
            <person name="Geml J."/>
            <person name="Haridas S."/>
            <person name="Hughes K."/>
            <person name="Justo A."/>
            <person name="Karasinski D."/>
            <person name="Kautmanova I."/>
            <person name="Kiss B."/>
            <person name="Kocsube S."/>
            <person name="Kotiranta H."/>
            <person name="LaButti K.M."/>
            <person name="Lechner B.E."/>
            <person name="Liimatainen K."/>
            <person name="Lipzen A."/>
            <person name="Lukacs Z."/>
            <person name="Mihaltcheva S."/>
            <person name="Morgado L.N."/>
            <person name="Niskanen T."/>
            <person name="Noordeloos M.E."/>
            <person name="Ohm R.A."/>
            <person name="Ortiz-Santana B."/>
            <person name="Ovrebo C."/>
            <person name="Racz N."/>
            <person name="Riley R."/>
            <person name="Savchenko A."/>
            <person name="Shiryaev A."/>
            <person name="Soop K."/>
            <person name="Spirin V."/>
            <person name="Szebenyi C."/>
            <person name="Tomsovsky M."/>
            <person name="Tulloss R.E."/>
            <person name="Uehling J."/>
            <person name="Grigoriev I.V."/>
            <person name="Vagvolgyi C."/>
            <person name="Papp T."/>
            <person name="Martin F.M."/>
            <person name="Miettinen O."/>
            <person name="Hibbett D.S."/>
            <person name="Nagy L.G."/>
        </authorList>
    </citation>
    <scope>NUCLEOTIDE SEQUENCE [LARGE SCALE GENOMIC DNA]</scope>
    <source>
        <strain evidence="1 2">NL-1719</strain>
    </source>
</reference>
<organism evidence="1 2">
    <name type="scientific">Pluteus cervinus</name>
    <dbReference type="NCBI Taxonomy" id="181527"/>
    <lineage>
        <taxon>Eukaryota</taxon>
        <taxon>Fungi</taxon>
        <taxon>Dikarya</taxon>
        <taxon>Basidiomycota</taxon>
        <taxon>Agaricomycotina</taxon>
        <taxon>Agaricomycetes</taxon>
        <taxon>Agaricomycetidae</taxon>
        <taxon>Agaricales</taxon>
        <taxon>Pluteineae</taxon>
        <taxon>Pluteaceae</taxon>
        <taxon>Pluteus</taxon>
    </lineage>
</organism>
<sequence length="502" mass="53506">MPPKRKSNFDGETPKKRQKVPRNTNTTTESLTCPNCPRIFGAASSLKRHIESIHQGVHPRCIYCGQERSRQDSVKRHQVTCPANPANDEKSKKKNSTSGSLASSSAFLLPQEHGDGGSGLPIPSFHLEFENEYSTPGAGPSNHATALDVSDLSSLSPSPTSATRQLSLSPEPGSSSIAQAAPAQPSPTVDNDGRGTTPHSGHSATNPSIPSSRSISPVAAGGVAPLLETSQTIPVPVMTPPASPSSPTAEVTFEEESPVVSSPPDDESSEGDIEASQWDSSRDSSPLSPTSSARQLSPSPEPTPATVQTVQQTPPRRVPSESHPFSSRPFPPGGLSSRRFPPRPLFSGRPAATPRPVPSLPSPPRAQVDESIQTPRPQYYTGVNSTSPVSLEDHIFRSTCPHPQAWTFGEESPVVSSRSYPRDTQAGGETWWNSYSALDDSLDEGKLDLDELKNFKYKLRTPSRLTTYRALLGLGPSRTTPDSSSGSSDGDVPPSSEEDKSE</sequence>
<accession>A0ACD2ZYF2</accession>
<protein>
    <submittedName>
        <fullName evidence="1">Uncharacterized protein</fullName>
    </submittedName>
</protein>
<gene>
    <name evidence="1" type="ORF">BDN72DRAFT_906707</name>
</gene>
<dbReference type="Proteomes" id="UP000308600">
    <property type="component" value="Unassembled WGS sequence"/>
</dbReference>
<proteinExistence type="predicted"/>